<dbReference type="KEGG" id="cmb:CSW64_12705"/>
<dbReference type="GO" id="GO:0003688">
    <property type="term" value="F:DNA replication origin binding"/>
    <property type="evidence" value="ECO:0007669"/>
    <property type="project" value="TreeGrafter"/>
</dbReference>
<evidence type="ECO:0000313" key="1">
    <source>
        <dbReference type="EMBL" id="ATQ44994.1"/>
    </source>
</evidence>
<dbReference type="GO" id="GO:0006270">
    <property type="term" value="P:DNA replication initiation"/>
    <property type="evidence" value="ECO:0007669"/>
    <property type="project" value="TreeGrafter"/>
</dbReference>
<dbReference type="AlphaFoldDB" id="A0A2D2B486"/>
<dbReference type="InterPro" id="IPR027417">
    <property type="entry name" value="P-loop_NTPase"/>
</dbReference>
<protein>
    <submittedName>
        <fullName evidence="1">Chromosomal replication initiator DnaA</fullName>
    </submittedName>
</protein>
<dbReference type="SUPFAM" id="SSF52540">
    <property type="entry name" value="P-loop containing nucleoside triphosphate hydrolases"/>
    <property type="match status" value="1"/>
</dbReference>
<dbReference type="GO" id="GO:0005886">
    <property type="term" value="C:plasma membrane"/>
    <property type="evidence" value="ECO:0007669"/>
    <property type="project" value="TreeGrafter"/>
</dbReference>
<dbReference type="EMBL" id="CP024201">
    <property type="protein sequence ID" value="ATQ44994.1"/>
    <property type="molecule type" value="Genomic_DNA"/>
</dbReference>
<dbReference type="OrthoDB" id="7390113at2"/>
<gene>
    <name evidence="1" type="ORF">CSW64_12705</name>
</gene>
<dbReference type="PANTHER" id="PTHR30050">
    <property type="entry name" value="CHROMOSOMAL REPLICATION INITIATOR PROTEIN DNAA"/>
    <property type="match status" value="1"/>
</dbReference>
<evidence type="ECO:0000313" key="2">
    <source>
        <dbReference type="Proteomes" id="UP000228945"/>
    </source>
</evidence>
<organism evidence="1 2">
    <name type="scientific">Caulobacter mirabilis</name>
    <dbReference type="NCBI Taxonomy" id="69666"/>
    <lineage>
        <taxon>Bacteria</taxon>
        <taxon>Pseudomonadati</taxon>
        <taxon>Pseudomonadota</taxon>
        <taxon>Alphaproteobacteria</taxon>
        <taxon>Caulobacterales</taxon>
        <taxon>Caulobacteraceae</taxon>
        <taxon>Caulobacter</taxon>
    </lineage>
</organism>
<keyword evidence="2" id="KW-1185">Reference proteome</keyword>
<sequence>MTIPLQNPPLYTRAAFATSDANAEAVRAVERWPAWPNGALALVGPEGCGKSHLATIWTERAGAAVWRPEIALADLAGRPILVEDADRAGDETLFHLINRATLDGGLLLTSRLRPTAWACALPDLRSRLNALTTAEIDEPDDALLIALLEAQFRERLRRPAPDLYEYLLKRMPRSVAAVRETVRLLDEAAGEQGRPLNRLLAREVLDAVEADLGDALDD</sequence>
<name>A0A2D2B486_9CAUL</name>
<dbReference type="Proteomes" id="UP000228945">
    <property type="component" value="Chromosome"/>
</dbReference>
<reference evidence="1 2" key="1">
    <citation type="submission" date="2017-10" db="EMBL/GenBank/DDBJ databases">
        <title>Genome sequence of Caulobacter mirabilis FWC38.</title>
        <authorList>
            <person name="Fiebig A."/>
            <person name="Crosson S."/>
        </authorList>
    </citation>
    <scope>NUCLEOTIDE SEQUENCE [LARGE SCALE GENOMIC DNA]</scope>
    <source>
        <strain evidence="1 2">FWC 38</strain>
    </source>
</reference>
<dbReference type="PANTHER" id="PTHR30050:SF5">
    <property type="entry name" value="DNAA REGULATORY INACTIVATOR HDA"/>
    <property type="match status" value="1"/>
</dbReference>
<proteinExistence type="predicted"/>
<dbReference type="Gene3D" id="3.40.50.300">
    <property type="entry name" value="P-loop containing nucleotide triphosphate hydrolases"/>
    <property type="match status" value="2"/>
</dbReference>
<accession>A0A2D2B486</accession>
<dbReference type="Gene3D" id="1.10.8.60">
    <property type="match status" value="1"/>
</dbReference>